<dbReference type="AlphaFoldDB" id="A0ABD7BTY2"/>
<dbReference type="Proteomes" id="UP000593972">
    <property type="component" value="Chromosome"/>
</dbReference>
<evidence type="ECO:0000313" key="2">
    <source>
        <dbReference type="Proteomes" id="UP000593972"/>
    </source>
</evidence>
<evidence type="ECO:0000313" key="1">
    <source>
        <dbReference type="EMBL" id="QOP56144.1"/>
    </source>
</evidence>
<sequence>MSSPYEWVRKQFLQSEDEFKHYLERQVVPQTSDLKKVYQRLYVIFLFYHRPELQKYLKSNYSDAAVSLMFDSYIALRTSQLTASVLTLRASLDQAIKGWCEPLEVPFDSTRFKQNRLELTKKVCTSFKSSSNLLRSKFQSASDDLQNNFAEASQLTHHLGVSNYEASGYLSEALNQSNNLSETVRFVLHALENVLTFIITLCRESFQVWDSSELLKILQITFSSTKSKTFVKLCKQ</sequence>
<protein>
    <submittedName>
        <fullName evidence="1">Uncharacterized protein</fullName>
    </submittedName>
</protein>
<organism evidence="1 2">
    <name type="scientific">Lacticaseibacillus paracasei</name>
    <name type="common">Lactobacillus paracasei</name>
    <dbReference type="NCBI Taxonomy" id="1597"/>
    <lineage>
        <taxon>Bacteria</taxon>
        <taxon>Bacillati</taxon>
        <taxon>Bacillota</taxon>
        <taxon>Bacilli</taxon>
        <taxon>Lactobacillales</taxon>
        <taxon>Lactobacillaceae</taxon>
        <taxon>Lacticaseibacillus</taxon>
    </lineage>
</organism>
<proteinExistence type="predicted"/>
<gene>
    <name evidence="1" type="ORF">HCJ88_10360</name>
</gene>
<name>A0ABD7BTY2_LACPA</name>
<dbReference type="RefSeq" id="WP_193137129.1">
    <property type="nucleotide sequence ID" value="NZ_CP050500.1"/>
</dbReference>
<accession>A0ABD7BTY2</accession>
<reference evidence="1 2" key="1">
    <citation type="submission" date="2020-03" db="EMBL/GenBank/DDBJ databases">
        <title>Complete genome sequence of Lactobacillus paracasei strain NFFJ04, isolated from animal feed.</title>
        <authorList>
            <person name="Jung J.Y."/>
        </authorList>
    </citation>
    <scope>NUCLEOTIDE SEQUENCE [LARGE SCALE GENOMIC DNA]</scope>
    <source>
        <strain evidence="1 2">NFFJ04</strain>
    </source>
</reference>
<dbReference type="EMBL" id="CP050500">
    <property type="protein sequence ID" value="QOP56144.1"/>
    <property type="molecule type" value="Genomic_DNA"/>
</dbReference>